<evidence type="ECO:0000259" key="8">
    <source>
        <dbReference type="PROSITE" id="PS50222"/>
    </source>
</evidence>
<protein>
    <recommendedName>
        <fullName evidence="7">Calcium-binding protein NCS-1</fullName>
    </recommendedName>
</protein>
<dbReference type="Pfam" id="PF13499">
    <property type="entry name" value="EF-hand_7"/>
    <property type="match status" value="1"/>
</dbReference>
<dbReference type="Pfam" id="PF01814">
    <property type="entry name" value="Hemerythrin"/>
    <property type="match status" value="1"/>
</dbReference>
<evidence type="ECO:0000256" key="5">
    <source>
        <dbReference type="ARBA" id="ARBA00022837"/>
    </source>
</evidence>
<comment type="caution">
    <text evidence="9">The sequence shown here is derived from an EMBL/GenBank/DDBJ whole genome shotgun (WGS) entry which is preliminary data.</text>
</comment>
<dbReference type="Gene3D" id="1.20.120.520">
    <property type="entry name" value="nmb1532 protein domain like"/>
    <property type="match status" value="1"/>
</dbReference>
<dbReference type="GO" id="GO:0016020">
    <property type="term" value="C:membrane"/>
    <property type="evidence" value="ECO:0007669"/>
    <property type="project" value="TreeGrafter"/>
</dbReference>
<dbReference type="SUPFAM" id="SSF47473">
    <property type="entry name" value="EF-hand"/>
    <property type="match status" value="1"/>
</dbReference>
<organism evidence="9 10">
    <name type="scientific">Colletotrichum siamense</name>
    <name type="common">Anthracnose fungus</name>
    <dbReference type="NCBI Taxonomy" id="690259"/>
    <lineage>
        <taxon>Eukaryota</taxon>
        <taxon>Fungi</taxon>
        <taxon>Dikarya</taxon>
        <taxon>Ascomycota</taxon>
        <taxon>Pezizomycotina</taxon>
        <taxon>Sordariomycetes</taxon>
        <taxon>Hypocreomycetidae</taxon>
        <taxon>Glomerellales</taxon>
        <taxon>Glomerellaceae</taxon>
        <taxon>Colletotrichum</taxon>
        <taxon>Colletotrichum gloeosporioides species complex</taxon>
    </lineage>
</organism>
<dbReference type="PRINTS" id="PR00450">
    <property type="entry name" value="RECOVERIN"/>
</dbReference>
<sequence>MTGQKPWADGPFALISSARVGSQKGVKTTGARRMAEDMIIIHNMIIRIINTVYLQCINVEKSPNDVQDFVSYAIEWAKMVEEHHHTEERDVFPAIEKMAEAPGLMETNIAQHEAFTGGLHEYLSYLEKVQKGEGEGEEAYSGLKLKGIIDSFMPGLRQHLSDEIDTLLKLGEYDVEWDEWFERLMKELLSKSNDPALKTTTIPLLLTNRDKSFEDGIYAWWPALPCQSKLSQEQLAELQKSTHFDKKELQQWYKGFLKDCPSGMLTKEEFQKIYRQFFPFGDPSSFADYVFNVFDSDKSGSIDFKEFICALSVTSRGKMEDKLDWAFQLYDIDGDGKISYDEMLKIVEAIYKMVGSMVKLPEDEDTPEKRVRKIFRMMDKDENGSLDMEEFKEGSKRDETIVSALSLYDGLV</sequence>
<dbReference type="EMBL" id="QPMT01000082">
    <property type="protein sequence ID" value="KAF4843723.1"/>
    <property type="molecule type" value="Genomic_DNA"/>
</dbReference>
<dbReference type="InterPro" id="IPR028846">
    <property type="entry name" value="Recoverin"/>
</dbReference>
<gene>
    <name evidence="9" type="primary">ncs1</name>
    <name evidence="9" type="ORF">CGCSCA2_v014205</name>
</gene>
<dbReference type="Proteomes" id="UP000711996">
    <property type="component" value="Unassembled WGS sequence"/>
</dbReference>
<keyword evidence="6" id="KW-0449">Lipoprotein</keyword>
<evidence type="ECO:0000256" key="2">
    <source>
        <dbReference type="ARBA" id="ARBA00022707"/>
    </source>
</evidence>
<dbReference type="CDD" id="cd12108">
    <property type="entry name" value="Hr-like"/>
    <property type="match status" value="1"/>
</dbReference>
<evidence type="ECO:0000313" key="10">
    <source>
        <dbReference type="Proteomes" id="UP000711996"/>
    </source>
</evidence>
<dbReference type="PANTHER" id="PTHR23055">
    <property type="entry name" value="CALCIUM BINDING PROTEINS"/>
    <property type="match status" value="1"/>
</dbReference>
<proteinExistence type="inferred from homology"/>
<keyword evidence="5" id="KW-0106">Calcium</keyword>
<dbReference type="PROSITE" id="PS50222">
    <property type="entry name" value="EF_HAND_2"/>
    <property type="match status" value="3"/>
</dbReference>
<evidence type="ECO:0000313" key="9">
    <source>
        <dbReference type="EMBL" id="KAF4843723.1"/>
    </source>
</evidence>
<evidence type="ECO:0000256" key="3">
    <source>
        <dbReference type="ARBA" id="ARBA00022723"/>
    </source>
</evidence>
<dbReference type="GO" id="GO:0005509">
    <property type="term" value="F:calcium ion binding"/>
    <property type="evidence" value="ECO:0007669"/>
    <property type="project" value="InterPro"/>
</dbReference>
<dbReference type="GO" id="GO:0008047">
    <property type="term" value="F:enzyme activator activity"/>
    <property type="evidence" value="ECO:0007669"/>
    <property type="project" value="UniProtKB-ARBA"/>
</dbReference>
<dbReference type="InterPro" id="IPR012312">
    <property type="entry name" value="Hemerythrin-like"/>
</dbReference>
<dbReference type="CDD" id="cd00051">
    <property type="entry name" value="EFh"/>
    <property type="match status" value="2"/>
</dbReference>
<dbReference type="InterPro" id="IPR018247">
    <property type="entry name" value="EF_Hand_1_Ca_BS"/>
</dbReference>
<keyword evidence="10" id="KW-1185">Reference proteome</keyword>
<evidence type="ECO:0000256" key="4">
    <source>
        <dbReference type="ARBA" id="ARBA00022737"/>
    </source>
</evidence>
<keyword evidence="2" id="KW-0519">Myristate</keyword>
<evidence type="ECO:0000256" key="6">
    <source>
        <dbReference type="ARBA" id="ARBA00023288"/>
    </source>
</evidence>
<name>A0A9P5EDB7_COLSI</name>
<keyword evidence="3" id="KW-0479">Metal-binding</keyword>
<keyword evidence="4" id="KW-0677">Repeat</keyword>
<comment type="similarity">
    <text evidence="1">Belongs to the recoverin family.</text>
</comment>
<dbReference type="FunFam" id="1.10.238.10:FF:000009">
    <property type="entry name" value="Visinin-like protein 1"/>
    <property type="match status" value="1"/>
</dbReference>
<evidence type="ECO:0000256" key="7">
    <source>
        <dbReference type="ARBA" id="ARBA00071944"/>
    </source>
</evidence>
<feature type="domain" description="EF-hand" evidence="8">
    <location>
        <begin position="366"/>
        <end position="401"/>
    </location>
</feature>
<dbReference type="GO" id="GO:0005829">
    <property type="term" value="C:cytosol"/>
    <property type="evidence" value="ECO:0007669"/>
    <property type="project" value="TreeGrafter"/>
</dbReference>
<dbReference type="PROSITE" id="PS00018">
    <property type="entry name" value="EF_HAND_1"/>
    <property type="match status" value="3"/>
</dbReference>
<dbReference type="Pfam" id="PF13405">
    <property type="entry name" value="EF-hand_6"/>
    <property type="match status" value="1"/>
</dbReference>
<dbReference type="Gene3D" id="1.10.238.10">
    <property type="entry name" value="EF-hand"/>
    <property type="match status" value="1"/>
</dbReference>
<dbReference type="AlphaFoldDB" id="A0A9P5EDB7"/>
<accession>A0A9P5EDB7</accession>
<dbReference type="PANTHER" id="PTHR23055:SF178">
    <property type="entry name" value="NEUROCALCIN HOMOLOG"/>
    <property type="match status" value="1"/>
</dbReference>
<dbReference type="SMART" id="SM00054">
    <property type="entry name" value="EFh"/>
    <property type="match status" value="3"/>
</dbReference>
<feature type="domain" description="EF-hand" evidence="8">
    <location>
        <begin position="318"/>
        <end position="353"/>
    </location>
</feature>
<dbReference type="OrthoDB" id="191686at2759"/>
<dbReference type="InterPro" id="IPR011992">
    <property type="entry name" value="EF-hand-dom_pair"/>
</dbReference>
<feature type="domain" description="EF-hand" evidence="8">
    <location>
        <begin position="282"/>
        <end position="317"/>
    </location>
</feature>
<evidence type="ECO:0000256" key="1">
    <source>
        <dbReference type="ARBA" id="ARBA00006049"/>
    </source>
</evidence>
<dbReference type="InterPro" id="IPR002048">
    <property type="entry name" value="EF_hand_dom"/>
</dbReference>
<reference evidence="9" key="1">
    <citation type="submission" date="2019-06" db="EMBL/GenBank/DDBJ databases">
        <authorList>
            <person name="Gan P."/>
            <person name="Shirasu K."/>
        </authorList>
    </citation>
    <scope>NUCLEOTIDE SEQUENCE [LARGE SCALE GENOMIC DNA]</scope>
    <source>
        <strain evidence="9">CAD2</strain>
    </source>
</reference>